<dbReference type="PANTHER" id="PTHR11834:SF5">
    <property type="entry name" value="TRANSCRIPTIONAL ENHANCER FACTOR TEF-4"/>
    <property type="match status" value="1"/>
</dbReference>
<evidence type="ECO:0000313" key="14">
    <source>
        <dbReference type="RefSeq" id="XP_060548756.1"/>
    </source>
</evidence>
<dbReference type="PROSITE" id="PS00554">
    <property type="entry name" value="TEA_1"/>
    <property type="match status" value="1"/>
</dbReference>
<dbReference type="RefSeq" id="XP_060548756.1">
    <property type="nucleotide sequence ID" value="XM_060692773.1"/>
</dbReference>
<reference evidence="10 11" key="1">
    <citation type="submission" date="2025-04" db="UniProtKB">
        <authorList>
            <consortium name="RefSeq"/>
        </authorList>
    </citation>
    <scope>IDENTIFICATION</scope>
    <source>
        <tissue evidence="10 11">Blood</tissue>
    </source>
</reference>
<dbReference type="Gene3D" id="2.70.50.80">
    <property type="match status" value="1"/>
</dbReference>
<name>A0A6P9C6X5_PANGU</name>
<dbReference type="Pfam" id="PF17725">
    <property type="entry name" value="YBD"/>
    <property type="match status" value="1"/>
</dbReference>
<evidence type="ECO:0000313" key="15">
    <source>
        <dbReference type="RefSeq" id="XP_060548757.1"/>
    </source>
</evidence>
<dbReference type="InterPro" id="IPR050937">
    <property type="entry name" value="TEC1_TEAD_TF"/>
</dbReference>
<dbReference type="Pfam" id="PF01285">
    <property type="entry name" value="TEA"/>
    <property type="match status" value="1"/>
</dbReference>
<keyword evidence="2 6" id="KW-0805">Transcription regulation</keyword>
<evidence type="ECO:0000313" key="13">
    <source>
        <dbReference type="RefSeq" id="XP_034279183.1"/>
    </source>
</evidence>
<evidence type="ECO:0000313" key="10">
    <source>
        <dbReference type="RefSeq" id="XP_034279180.1"/>
    </source>
</evidence>
<protein>
    <submittedName>
        <fullName evidence="10 11">Transcriptional enhancer factor TEF-4 isoform X1</fullName>
    </submittedName>
</protein>
<dbReference type="InterPro" id="IPR041086">
    <property type="entry name" value="YBD"/>
</dbReference>
<evidence type="ECO:0000313" key="11">
    <source>
        <dbReference type="RefSeq" id="XP_034279181.1"/>
    </source>
</evidence>
<dbReference type="Proteomes" id="UP001652622">
    <property type="component" value="Unplaced"/>
</dbReference>
<dbReference type="AlphaFoldDB" id="A0A6P9C6X5"/>
<keyword evidence="5 6" id="KW-0539">Nucleus</keyword>
<dbReference type="PRINTS" id="PR00065">
    <property type="entry name" value="TEADOMAIN"/>
</dbReference>
<evidence type="ECO:0000256" key="4">
    <source>
        <dbReference type="ARBA" id="ARBA00023163"/>
    </source>
</evidence>
<organism evidence="9 12">
    <name type="scientific">Pantherophis guttatus</name>
    <name type="common">Corn snake</name>
    <name type="synonym">Elaphe guttata</name>
    <dbReference type="NCBI Taxonomy" id="94885"/>
    <lineage>
        <taxon>Eukaryota</taxon>
        <taxon>Metazoa</taxon>
        <taxon>Chordata</taxon>
        <taxon>Craniata</taxon>
        <taxon>Vertebrata</taxon>
        <taxon>Euteleostomi</taxon>
        <taxon>Lepidosauria</taxon>
        <taxon>Squamata</taxon>
        <taxon>Bifurcata</taxon>
        <taxon>Unidentata</taxon>
        <taxon>Episquamata</taxon>
        <taxon>Toxicofera</taxon>
        <taxon>Serpentes</taxon>
        <taxon>Colubroidea</taxon>
        <taxon>Colubridae</taxon>
        <taxon>Colubrinae</taxon>
        <taxon>Pantherophis</taxon>
    </lineage>
</organism>
<evidence type="ECO:0000256" key="3">
    <source>
        <dbReference type="ARBA" id="ARBA00023125"/>
    </source>
</evidence>
<dbReference type="RefSeq" id="XP_034279181.1">
    <property type="nucleotide sequence ID" value="XM_034423290.1"/>
</dbReference>
<dbReference type="PANTHER" id="PTHR11834">
    <property type="entry name" value="TRANSCRIPTIONAL ENHANCER FACTOR TEF RELATED"/>
    <property type="match status" value="1"/>
</dbReference>
<evidence type="ECO:0000256" key="2">
    <source>
        <dbReference type="ARBA" id="ARBA00023015"/>
    </source>
</evidence>
<dbReference type="OMA" id="IFQFWSG"/>
<dbReference type="InterPro" id="IPR016361">
    <property type="entry name" value="TEF_metazoa"/>
</dbReference>
<gene>
    <name evidence="10 11 12 13 14 15" type="primary">TEAD2</name>
</gene>
<dbReference type="CTD" id="8463"/>
<evidence type="ECO:0000313" key="12">
    <source>
        <dbReference type="RefSeq" id="XP_034279182.1"/>
    </source>
</evidence>
<evidence type="ECO:0000256" key="5">
    <source>
        <dbReference type="ARBA" id="ARBA00023242"/>
    </source>
</evidence>
<feature type="domain" description="TEA" evidence="8">
    <location>
        <begin position="10"/>
        <end position="86"/>
    </location>
</feature>
<dbReference type="GO" id="GO:0000978">
    <property type="term" value="F:RNA polymerase II cis-regulatory region sequence-specific DNA binding"/>
    <property type="evidence" value="ECO:0007669"/>
    <property type="project" value="TreeGrafter"/>
</dbReference>
<dbReference type="KEGG" id="pgut:117669119"/>
<dbReference type="GeneID" id="117669119"/>
<dbReference type="PROSITE" id="PS51088">
    <property type="entry name" value="TEA_2"/>
    <property type="match status" value="1"/>
</dbReference>
<evidence type="ECO:0000256" key="1">
    <source>
        <dbReference type="ARBA" id="ARBA00004123"/>
    </source>
</evidence>
<keyword evidence="4 6" id="KW-0804">Transcription</keyword>
<sequence>MGDAGENGLDNDAEGVWSLDIEKCFQEALTIYPPCGRRKIILSDEGKMYGRNELIARYIKLKTGKIRTRKQVSSHIQVLARRKTREIQTKFKDQVAKDKALQSMTVMSSAHLVSATLFQEKVDLSEHYYPSSTTNQSTDFFHFWAEDVNQGQTTPDIKPILQAPYPITPIAASLAASGYSTTPGMGCCLPNTTTPWPRGHIGTETLRLVEFTAFMEWQNEGDLFKRQHRFVYIDLAPMSESPLEMVDIRQICDKFPEEGGGLRDLYDQGPPHAFFLVKFWADLSFSLPGEELGGRGGAFYGVSSRYEGPRALTLSCTSKVCSFGKQVVEKLETAQPPHWEDGRFVFRLQRSPLCEYLINFIRKLRTLPEKLMMDSVLENFSILQVLRDQETQELLLCVAFVFEVSAKEWGSQHHIYRLGRD</sequence>
<dbReference type="InterPro" id="IPR000818">
    <property type="entry name" value="TEA/ATTS_dom"/>
</dbReference>
<evidence type="ECO:0000259" key="8">
    <source>
        <dbReference type="PROSITE" id="PS51088"/>
    </source>
</evidence>
<feature type="DNA-binding region" description="TEA" evidence="7">
    <location>
        <begin position="10"/>
        <end position="86"/>
    </location>
</feature>
<dbReference type="GO" id="GO:0005667">
    <property type="term" value="C:transcription regulator complex"/>
    <property type="evidence" value="ECO:0007669"/>
    <property type="project" value="TreeGrafter"/>
</dbReference>
<dbReference type="InterPro" id="IPR038096">
    <property type="entry name" value="TEA/ATTS_sf"/>
</dbReference>
<dbReference type="GO" id="GO:0035329">
    <property type="term" value="P:hippo signaling"/>
    <property type="evidence" value="ECO:0007669"/>
    <property type="project" value="InterPro"/>
</dbReference>
<keyword evidence="3 6" id="KW-0238">DNA-binding</keyword>
<dbReference type="FunFam" id="2.70.50.80:FF:000003">
    <property type="entry name" value="Scalloped, isoform D"/>
    <property type="match status" value="1"/>
</dbReference>
<evidence type="ECO:0000256" key="6">
    <source>
        <dbReference type="PIRNR" id="PIRNR002603"/>
    </source>
</evidence>
<accession>A0A6P9C6X5</accession>
<dbReference type="RefSeq" id="XP_034279183.1">
    <property type="nucleotide sequence ID" value="XM_034423292.1"/>
</dbReference>
<evidence type="ECO:0000313" key="9">
    <source>
        <dbReference type="Proteomes" id="UP001652622"/>
    </source>
</evidence>
<comment type="subcellular location">
    <subcellularLocation>
        <location evidence="1 6">Nucleus</location>
    </subcellularLocation>
</comment>
<dbReference type="Gene3D" id="6.10.20.40">
    <property type="entry name" value="TEA/ATTS domain"/>
    <property type="match status" value="1"/>
</dbReference>
<keyword evidence="9" id="KW-1185">Reference proteome</keyword>
<dbReference type="GO" id="GO:0000981">
    <property type="term" value="F:DNA-binding transcription factor activity, RNA polymerase II-specific"/>
    <property type="evidence" value="ECO:0007669"/>
    <property type="project" value="TreeGrafter"/>
</dbReference>
<proteinExistence type="predicted"/>
<dbReference type="RefSeq" id="XP_034279180.1">
    <property type="nucleotide sequence ID" value="XM_034423289.1"/>
</dbReference>
<dbReference type="SMART" id="SM00426">
    <property type="entry name" value="TEA"/>
    <property type="match status" value="1"/>
</dbReference>
<dbReference type="GO" id="GO:0048568">
    <property type="term" value="P:embryonic organ development"/>
    <property type="evidence" value="ECO:0007669"/>
    <property type="project" value="TreeGrafter"/>
</dbReference>
<dbReference type="RefSeq" id="XP_060548757.1">
    <property type="nucleotide sequence ID" value="XM_060692774.1"/>
</dbReference>
<dbReference type="PIRSF" id="PIRSF002603">
    <property type="entry name" value="TEF"/>
    <property type="match status" value="1"/>
</dbReference>
<dbReference type="GO" id="GO:0005634">
    <property type="term" value="C:nucleus"/>
    <property type="evidence" value="ECO:0007669"/>
    <property type="project" value="UniProtKB-SubCell"/>
</dbReference>
<dbReference type="RefSeq" id="XP_034279182.1">
    <property type="nucleotide sequence ID" value="XM_034423291.1"/>
</dbReference>
<evidence type="ECO:0000256" key="7">
    <source>
        <dbReference type="PROSITE-ProRule" id="PRU00505"/>
    </source>
</evidence>